<dbReference type="Gene3D" id="3.20.20.30">
    <property type="entry name" value="Luciferase-like domain"/>
    <property type="match status" value="1"/>
</dbReference>
<feature type="region of interest" description="Disordered" evidence="5">
    <location>
        <begin position="14"/>
        <end position="35"/>
    </location>
</feature>
<dbReference type="Proteomes" id="UP001165378">
    <property type="component" value="Unassembled WGS sequence"/>
</dbReference>
<keyword evidence="8" id="KW-1185">Reference proteome</keyword>
<evidence type="ECO:0000259" key="6">
    <source>
        <dbReference type="Pfam" id="PF00296"/>
    </source>
</evidence>
<dbReference type="InterPro" id="IPR050172">
    <property type="entry name" value="SsuD_RutA_monooxygenase"/>
</dbReference>
<reference evidence="7" key="1">
    <citation type="submission" date="2022-01" db="EMBL/GenBank/DDBJ databases">
        <title>Genome-Based Taxonomic Classification of the Phylum Actinobacteria.</title>
        <authorList>
            <person name="Gao Y."/>
        </authorList>
    </citation>
    <scope>NUCLEOTIDE SEQUENCE</scope>
    <source>
        <strain evidence="7">KLBMP 8922</strain>
    </source>
</reference>
<gene>
    <name evidence="7" type="ORF">LZ495_08065</name>
</gene>
<dbReference type="PANTHER" id="PTHR42847">
    <property type="entry name" value="ALKANESULFONATE MONOOXYGENASE"/>
    <property type="match status" value="1"/>
</dbReference>
<dbReference type="InterPro" id="IPR011251">
    <property type="entry name" value="Luciferase-like_dom"/>
</dbReference>
<proteinExistence type="predicted"/>
<feature type="compositionally biased region" description="Basic and acidic residues" evidence="5">
    <location>
        <begin position="16"/>
        <end position="25"/>
    </location>
</feature>
<keyword evidence="4" id="KW-0503">Monooxygenase</keyword>
<evidence type="ECO:0000256" key="2">
    <source>
        <dbReference type="ARBA" id="ARBA00022643"/>
    </source>
</evidence>
<dbReference type="Pfam" id="PF00296">
    <property type="entry name" value="Bac_luciferase"/>
    <property type="match status" value="1"/>
</dbReference>
<dbReference type="AlphaFoldDB" id="A0AA41PWU0"/>
<feature type="domain" description="Luciferase-like" evidence="6">
    <location>
        <begin position="50"/>
        <end position="270"/>
    </location>
</feature>
<evidence type="ECO:0000313" key="7">
    <source>
        <dbReference type="EMBL" id="MCF2527171.1"/>
    </source>
</evidence>
<organism evidence="7 8">
    <name type="scientific">Yinghuangia soli</name>
    <dbReference type="NCBI Taxonomy" id="2908204"/>
    <lineage>
        <taxon>Bacteria</taxon>
        <taxon>Bacillati</taxon>
        <taxon>Actinomycetota</taxon>
        <taxon>Actinomycetes</taxon>
        <taxon>Kitasatosporales</taxon>
        <taxon>Streptomycetaceae</taxon>
        <taxon>Yinghuangia</taxon>
    </lineage>
</organism>
<dbReference type="SUPFAM" id="SSF51679">
    <property type="entry name" value="Bacterial luciferase-like"/>
    <property type="match status" value="1"/>
</dbReference>
<evidence type="ECO:0000313" key="8">
    <source>
        <dbReference type="Proteomes" id="UP001165378"/>
    </source>
</evidence>
<name>A0AA41PWU0_9ACTN</name>
<dbReference type="PANTHER" id="PTHR42847:SF4">
    <property type="entry name" value="ALKANESULFONATE MONOOXYGENASE-RELATED"/>
    <property type="match status" value="1"/>
</dbReference>
<keyword evidence="1" id="KW-0285">Flavoprotein</keyword>
<evidence type="ECO:0000256" key="5">
    <source>
        <dbReference type="SAM" id="MobiDB-lite"/>
    </source>
</evidence>
<sequence length="342" mass="37188">MSRLPAAFHWTVPVRGDGREADPGRRPRGGWNPGARREFRPVFTDPRPGNVGPFDHLSAIGRAADVAGFDGVTVPFDPDGEDSWITAGTLLRETLWLRVGVEFPPAFATPVYAAKLSVSLQRFTGARLDWHLAVDIDPARRRALGDHVDGDDRYARADEFLTVARGVWHEKEFTYEGRFHHVLEGGFFGPLSGVPFPRVHLTGTGDAALALSARHADVHVFGLDDDLAEHTDRLRQAGRERGTDIALGLRVPVLARADAAEAADDLARHQAEAGRAAGPGAEPTGLVGSYDDIAARLAEYRDAYGITQFFLAAHPAVEEAYRIGEHLLPRLHAARTPAEASL</sequence>
<dbReference type="GO" id="GO:0008726">
    <property type="term" value="F:alkanesulfonate monooxygenase activity"/>
    <property type="evidence" value="ECO:0007669"/>
    <property type="project" value="TreeGrafter"/>
</dbReference>
<protein>
    <submittedName>
        <fullName evidence="7">LLM class flavin-dependent oxidoreductase</fullName>
    </submittedName>
</protein>
<keyword evidence="3" id="KW-0560">Oxidoreductase</keyword>
<comment type="caution">
    <text evidence="7">The sequence shown here is derived from an EMBL/GenBank/DDBJ whole genome shotgun (WGS) entry which is preliminary data.</text>
</comment>
<dbReference type="EMBL" id="JAKFHA010000003">
    <property type="protein sequence ID" value="MCF2527171.1"/>
    <property type="molecule type" value="Genomic_DNA"/>
</dbReference>
<evidence type="ECO:0000256" key="3">
    <source>
        <dbReference type="ARBA" id="ARBA00023002"/>
    </source>
</evidence>
<evidence type="ECO:0000256" key="1">
    <source>
        <dbReference type="ARBA" id="ARBA00022630"/>
    </source>
</evidence>
<evidence type="ECO:0000256" key="4">
    <source>
        <dbReference type="ARBA" id="ARBA00023033"/>
    </source>
</evidence>
<accession>A0AA41PWU0</accession>
<keyword evidence="2" id="KW-0288">FMN</keyword>
<dbReference type="RefSeq" id="WP_235051314.1">
    <property type="nucleotide sequence ID" value="NZ_JAKFHA010000003.1"/>
</dbReference>
<dbReference type="GO" id="GO:0046306">
    <property type="term" value="P:alkanesulfonate catabolic process"/>
    <property type="evidence" value="ECO:0007669"/>
    <property type="project" value="TreeGrafter"/>
</dbReference>
<dbReference type="InterPro" id="IPR036661">
    <property type="entry name" value="Luciferase-like_sf"/>
</dbReference>